<protein>
    <submittedName>
        <fullName evidence="2">Soluble epoxide hydrolase</fullName>
        <ecNumber evidence="2">3.3.2.10</ecNumber>
    </submittedName>
</protein>
<comment type="caution">
    <text evidence="2">The sequence shown here is derived from an EMBL/GenBank/DDBJ whole genome shotgun (WGS) entry which is preliminary data.</text>
</comment>
<dbReference type="PANTHER" id="PTHR43689:SF8">
    <property type="entry name" value="ALPHA_BETA-HYDROLASES SUPERFAMILY PROTEIN"/>
    <property type="match status" value="1"/>
</dbReference>
<dbReference type="PRINTS" id="PR00111">
    <property type="entry name" value="ABHYDROLASE"/>
</dbReference>
<gene>
    <name evidence="2" type="ORF">PFRI_28970</name>
</gene>
<evidence type="ECO:0000313" key="2">
    <source>
        <dbReference type="EMBL" id="OJI92896.1"/>
    </source>
</evidence>
<dbReference type="AlphaFoldDB" id="A0A1L9NUB5"/>
<dbReference type="SUPFAM" id="SSF53474">
    <property type="entry name" value="alpha/beta-Hydrolases"/>
    <property type="match status" value="1"/>
</dbReference>
<dbReference type="PANTHER" id="PTHR43689">
    <property type="entry name" value="HYDROLASE"/>
    <property type="match status" value="1"/>
</dbReference>
<dbReference type="InterPro" id="IPR017497">
    <property type="entry name" value="BchO"/>
</dbReference>
<name>A0A1L9NUB5_9RHOB</name>
<feature type="domain" description="AB hydrolase-1" evidence="1">
    <location>
        <begin position="37"/>
        <end position="277"/>
    </location>
</feature>
<dbReference type="Pfam" id="PF12697">
    <property type="entry name" value="Abhydrolase_6"/>
    <property type="match status" value="1"/>
</dbReference>
<dbReference type="Proteomes" id="UP000184514">
    <property type="component" value="Unassembled WGS sequence"/>
</dbReference>
<organism evidence="2 3">
    <name type="scientific">Planktotalea frisia</name>
    <dbReference type="NCBI Taxonomy" id="696762"/>
    <lineage>
        <taxon>Bacteria</taxon>
        <taxon>Pseudomonadati</taxon>
        <taxon>Pseudomonadota</taxon>
        <taxon>Alphaproteobacteria</taxon>
        <taxon>Rhodobacterales</taxon>
        <taxon>Paracoccaceae</taxon>
        <taxon>Planktotalea</taxon>
    </lineage>
</organism>
<dbReference type="InterPro" id="IPR000073">
    <property type="entry name" value="AB_hydrolase_1"/>
</dbReference>
<evidence type="ECO:0000313" key="3">
    <source>
        <dbReference type="Proteomes" id="UP000184514"/>
    </source>
</evidence>
<proteinExistence type="predicted"/>
<keyword evidence="3" id="KW-1185">Reference proteome</keyword>
<dbReference type="EMBL" id="MLCB01000162">
    <property type="protein sequence ID" value="OJI92896.1"/>
    <property type="molecule type" value="Genomic_DNA"/>
</dbReference>
<dbReference type="Gene3D" id="3.40.50.1820">
    <property type="entry name" value="alpha/beta hydrolase"/>
    <property type="match status" value="1"/>
</dbReference>
<keyword evidence="2" id="KW-0378">Hydrolase</keyword>
<dbReference type="InterPro" id="IPR029058">
    <property type="entry name" value="AB_hydrolase_fold"/>
</dbReference>
<evidence type="ECO:0000259" key="1">
    <source>
        <dbReference type="Pfam" id="PF12697"/>
    </source>
</evidence>
<accession>A0A1L9NUB5</accession>
<reference evidence="2 3" key="1">
    <citation type="submission" date="2016-10" db="EMBL/GenBank/DDBJ databases">
        <title>Genome sequence of Planktotalea frisia SH6-1.</title>
        <authorList>
            <person name="Poehlein A."/>
            <person name="Bakenhus I."/>
            <person name="Voget S."/>
            <person name="Brinkhoff T."/>
            <person name="Simon M."/>
        </authorList>
    </citation>
    <scope>NUCLEOTIDE SEQUENCE [LARGE SCALE GENOMIC DNA]</scope>
    <source>
        <strain evidence="2 3">SH6-1</strain>
    </source>
</reference>
<dbReference type="RefSeq" id="WP_072631422.1">
    <property type="nucleotide sequence ID" value="NZ_MLCB01000162.1"/>
</dbReference>
<dbReference type="STRING" id="696762.PFRI_28970"/>
<dbReference type="GO" id="GO:0004301">
    <property type="term" value="F:epoxide hydrolase activity"/>
    <property type="evidence" value="ECO:0007669"/>
    <property type="project" value="UniProtKB-EC"/>
</dbReference>
<sequence>MDWASNSATWPHSEHSRFVLSKPHKWHLQEMGSGPLLLLIHGAGGSTHSWQHIMPILAAHYRVIAIDLPGQGFTKLGAQQRCGLDPMAEDILALCAKENLRPAAIIGHSAGAAIALRMAERLAPSSPQIIGINAALEPFAGVAGVMFPILAKTIAAVPLVSDFFSATTSMGSGVERILKGTGSNLPPQDIAYYKRLVASRTHVNATLQMMAQWKLDALIEGLPNNQAQTYLIAADNDLAVPPTTSQKAVAKMPNAHCDMLSGLGHLAHEEDAHRVADLILKALAPSHLENQGNSL</sequence>
<dbReference type="EC" id="3.3.2.10" evidence="2"/>
<dbReference type="OrthoDB" id="9804723at2"/>
<dbReference type="NCBIfam" id="TIGR03056">
    <property type="entry name" value="bchO_mg_che_rel"/>
    <property type="match status" value="1"/>
</dbReference>